<name>A0A5L4ILL1_CAMFE</name>
<evidence type="ECO:0000313" key="4">
    <source>
        <dbReference type="EMBL" id="EAK0453422.1"/>
    </source>
</evidence>
<dbReference type="EMBL" id="AABQDW010000013">
    <property type="protein sequence ID" value="EAI5408500.1"/>
    <property type="molecule type" value="Genomic_DNA"/>
</dbReference>
<dbReference type="InterPro" id="IPR050824">
    <property type="entry name" value="Thiol_disulfide_DsbA"/>
</dbReference>
<evidence type="ECO:0000313" key="6">
    <source>
        <dbReference type="Proteomes" id="UP000535509"/>
    </source>
</evidence>
<evidence type="ECO:0000313" key="2">
    <source>
        <dbReference type="EMBL" id="EAI5408500.1"/>
    </source>
</evidence>
<evidence type="ECO:0000313" key="7">
    <source>
        <dbReference type="Proteomes" id="UP000557842"/>
    </source>
</evidence>
<dbReference type="SUPFAM" id="SSF52833">
    <property type="entry name" value="Thioredoxin-like"/>
    <property type="match status" value="1"/>
</dbReference>
<dbReference type="EMBL" id="AACCXM010000008">
    <property type="protein sequence ID" value="EAK0469273.1"/>
    <property type="molecule type" value="Genomic_DNA"/>
</dbReference>
<accession>A0A5L4ILL1</accession>
<sequence>MGFEFKKTVLIGALAISTFLSAATEGTEYIKLTKAQQIPNADDKIIELLSYGCIHCYNHFKNGTLKFVSEFFPEFKYEEWQVKQMGEYGYQMAEVLAYAKMLDGKSGINSLSVKSSFHQILKAYFEANFKQRKRYNDANAFYQVAIDVLKNQLNKDVSVQDIIDYAKSDAGKKQIQRFDDGFEVAKLNGTPAFIIKGKYLINLEKIGSAEELVEVISEIVKLD</sequence>
<dbReference type="Gene3D" id="3.40.30.10">
    <property type="entry name" value="Glutaredoxin"/>
    <property type="match status" value="1"/>
</dbReference>
<dbReference type="InterPro" id="IPR036249">
    <property type="entry name" value="Thioredoxin-like_sf"/>
</dbReference>
<feature type="signal peptide" evidence="1">
    <location>
        <begin position="1"/>
        <end position="22"/>
    </location>
</feature>
<evidence type="ECO:0000256" key="1">
    <source>
        <dbReference type="SAM" id="SignalP"/>
    </source>
</evidence>
<comment type="caution">
    <text evidence="4">The sequence shown here is derived from an EMBL/GenBank/DDBJ whole genome shotgun (WGS) entry which is preliminary data.</text>
</comment>
<proteinExistence type="predicted"/>
<evidence type="ECO:0000313" key="5">
    <source>
        <dbReference type="EMBL" id="EAK0469273.1"/>
    </source>
</evidence>
<organism evidence="4">
    <name type="scientific">Campylobacter fetus</name>
    <dbReference type="NCBI Taxonomy" id="196"/>
    <lineage>
        <taxon>Bacteria</taxon>
        <taxon>Pseudomonadati</taxon>
        <taxon>Campylobacterota</taxon>
        <taxon>Epsilonproteobacteria</taxon>
        <taxon>Campylobacterales</taxon>
        <taxon>Campylobacteraceae</taxon>
        <taxon>Campylobacter</taxon>
    </lineage>
</organism>
<dbReference type="Proteomes" id="UP000557842">
    <property type="component" value="Unassembled WGS sequence"/>
</dbReference>
<dbReference type="AlphaFoldDB" id="A0A5L4ILL1"/>
<reference evidence="4 7" key="1">
    <citation type="submission" date="2018-05" db="EMBL/GenBank/DDBJ databases">
        <authorList>
            <consortium name="PulseNet: The National Subtyping Network for Foodborne Disease Surveillance"/>
            <person name="Tarr C.L."/>
            <person name="Trees E."/>
            <person name="Katz L.S."/>
            <person name="Carleton-Romer H.A."/>
            <person name="Stroika S."/>
            <person name="Kucerova Z."/>
            <person name="Roache K.F."/>
            <person name="Sabol A.L."/>
            <person name="Besser J."/>
            <person name="Gerner-Smidt P."/>
        </authorList>
    </citation>
    <scope>NUCLEOTIDE SEQUENCE</scope>
    <source>
        <strain evidence="4">2014D-0197</strain>
        <strain evidence="2 7">2016D-0221</strain>
        <strain evidence="5">D4313</strain>
        <strain evidence="3 6">PNUSAC001503</strain>
    </source>
</reference>
<dbReference type="PANTHER" id="PTHR35891:SF3">
    <property type="entry name" value="THIOL:DISULFIDE INTERCHANGE PROTEIN DSBL"/>
    <property type="match status" value="1"/>
</dbReference>
<dbReference type="GO" id="GO:0016853">
    <property type="term" value="F:isomerase activity"/>
    <property type="evidence" value="ECO:0007669"/>
    <property type="project" value="UniProtKB-KW"/>
</dbReference>
<gene>
    <name evidence="4" type="ORF">AAH17_07085</name>
    <name evidence="5" type="ORF">AAH24_07850</name>
    <name evidence="2" type="ORF">BVH53_07275</name>
    <name evidence="3" type="ORF">CX802_06415</name>
</gene>
<feature type="chain" id="PRO_5044621692" evidence="1">
    <location>
        <begin position="23"/>
        <end position="223"/>
    </location>
</feature>
<dbReference type="EMBL" id="AACCXK010000012">
    <property type="protein sequence ID" value="EAK0453422.1"/>
    <property type="molecule type" value="Genomic_DNA"/>
</dbReference>
<dbReference type="Proteomes" id="UP000535509">
    <property type="component" value="Unassembled WGS sequence"/>
</dbReference>
<dbReference type="PANTHER" id="PTHR35891">
    <property type="entry name" value="THIOL:DISULFIDE INTERCHANGE PROTEIN DSBA"/>
    <property type="match status" value="1"/>
</dbReference>
<keyword evidence="6" id="KW-1185">Reference proteome</keyword>
<keyword evidence="1" id="KW-0732">Signal</keyword>
<protein>
    <submittedName>
        <fullName evidence="4">Disulfide isomerase</fullName>
    </submittedName>
</protein>
<dbReference type="GeneID" id="61065479"/>
<dbReference type="RefSeq" id="WP_002850741.1">
    <property type="nucleotide sequence ID" value="NZ_AABUZP020000066.1"/>
</dbReference>
<dbReference type="EMBL" id="AABTCC010000018">
    <property type="protein sequence ID" value="EAI8859460.1"/>
    <property type="molecule type" value="Genomic_DNA"/>
</dbReference>
<evidence type="ECO:0000313" key="3">
    <source>
        <dbReference type="EMBL" id="EAI8859460.1"/>
    </source>
</evidence>
<keyword evidence="4" id="KW-0413">Isomerase</keyword>